<dbReference type="NCBIfam" id="TIGR00061">
    <property type="entry name" value="L21"/>
    <property type="match status" value="1"/>
</dbReference>
<name>A0A9D1G9Y1_9FIRM</name>
<dbReference type="GO" id="GO:0005737">
    <property type="term" value="C:cytoplasm"/>
    <property type="evidence" value="ECO:0007669"/>
    <property type="project" value="UniProtKB-ARBA"/>
</dbReference>
<dbReference type="GO" id="GO:0003735">
    <property type="term" value="F:structural constituent of ribosome"/>
    <property type="evidence" value="ECO:0007669"/>
    <property type="project" value="InterPro"/>
</dbReference>
<organism evidence="6 7">
    <name type="scientific">Candidatus Caccosoma faecigallinarum</name>
    <dbReference type="NCBI Taxonomy" id="2840720"/>
    <lineage>
        <taxon>Bacteria</taxon>
        <taxon>Bacillati</taxon>
        <taxon>Bacillota</taxon>
        <taxon>Bacillota incertae sedis</taxon>
        <taxon>Candidatus Caccosoma</taxon>
    </lineage>
</organism>
<dbReference type="EMBL" id="DVKI01000116">
    <property type="protein sequence ID" value="HIT17463.1"/>
    <property type="molecule type" value="Genomic_DNA"/>
</dbReference>
<dbReference type="GO" id="GO:0019843">
    <property type="term" value="F:rRNA binding"/>
    <property type="evidence" value="ECO:0007669"/>
    <property type="project" value="UniProtKB-UniRule"/>
</dbReference>
<accession>A0A9D1G9Y1</accession>
<reference evidence="6" key="2">
    <citation type="journal article" date="2021" name="PeerJ">
        <title>Extensive microbial diversity within the chicken gut microbiome revealed by metagenomics and culture.</title>
        <authorList>
            <person name="Gilroy R."/>
            <person name="Ravi A."/>
            <person name="Getino M."/>
            <person name="Pursley I."/>
            <person name="Horton D.L."/>
            <person name="Alikhan N.F."/>
            <person name="Baker D."/>
            <person name="Gharbi K."/>
            <person name="Hall N."/>
            <person name="Watson M."/>
            <person name="Adriaenssens E.M."/>
            <person name="Foster-Nyarko E."/>
            <person name="Jarju S."/>
            <person name="Secka A."/>
            <person name="Antonio M."/>
            <person name="Oren A."/>
            <person name="Chaudhuri R.R."/>
            <person name="La Ragione R."/>
            <person name="Hildebrand F."/>
            <person name="Pallen M.J."/>
        </authorList>
    </citation>
    <scope>NUCLEOTIDE SEQUENCE</scope>
    <source>
        <strain evidence="6">14508</strain>
    </source>
</reference>
<comment type="caution">
    <text evidence="6">The sequence shown here is derived from an EMBL/GenBank/DDBJ whole genome shotgun (WGS) entry which is preliminary data.</text>
</comment>
<keyword evidence="4 5" id="KW-0694">RNA-binding</keyword>
<dbReference type="Proteomes" id="UP000886893">
    <property type="component" value="Unassembled WGS sequence"/>
</dbReference>
<dbReference type="GO" id="GO:0006412">
    <property type="term" value="P:translation"/>
    <property type="evidence" value="ECO:0007669"/>
    <property type="project" value="UniProtKB-UniRule"/>
</dbReference>
<evidence type="ECO:0000256" key="5">
    <source>
        <dbReference type="RuleBase" id="RU000562"/>
    </source>
</evidence>
<dbReference type="GO" id="GO:1990904">
    <property type="term" value="C:ribonucleoprotein complex"/>
    <property type="evidence" value="ECO:0007669"/>
    <property type="project" value="UniProtKB-KW"/>
</dbReference>
<dbReference type="InterPro" id="IPR028909">
    <property type="entry name" value="bL21-like"/>
</dbReference>
<keyword evidence="4 5" id="KW-0699">rRNA-binding</keyword>
<evidence type="ECO:0000256" key="2">
    <source>
        <dbReference type="ARBA" id="ARBA00022980"/>
    </source>
</evidence>
<protein>
    <recommendedName>
        <fullName evidence="4">Large ribosomal subunit protein bL21</fullName>
    </recommendedName>
</protein>
<evidence type="ECO:0000313" key="6">
    <source>
        <dbReference type="EMBL" id="HIT17463.1"/>
    </source>
</evidence>
<proteinExistence type="inferred from homology"/>
<comment type="function">
    <text evidence="4 5">This protein binds to 23S rRNA in the presence of protein L20.</text>
</comment>
<dbReference type="AlphaFoldDB" id="A0A9D1G9Y1"/>
<evidence type="ECO:0000256" key="3">
    <source>
        <dbReference type="ARBA" id="ARBA00023274"/>
    </source>
</evidence>
<dbReference type="SUPFAM" id="SSF141091">
    <property type="entry name" value="L21p-like"/>
    <property type="match status" value="1"/>
</dbReference>
<sequence length="104" mass="11608">MYAIFKTGGKQLKAEVGDKLFIEKLNQVEAGQEVVFDEVLLVGEKGKVKVGTPYVKNAKVTAKVVKNGKAKKVLVFKYKAKSNYHILKGHRQPYTQIEITNIEG</sequence>
<dbReference type="HAMAP" id="MF_01363">
    <property type="entry name" value="Ribosomal_bL21"/>
    <property type="match status" value="1"/>
</dbReference>
<keyword evidence="3 4" id="KW-0687">Ribonucleoprotein</keyword>
<comment type="subunit">
    <text evidence="4">Part of the 50S ribosomal subunit. Contacts protein L20.</text>
</comment>
<comment type="similarity">
    <text evidence="1 4 5">Belongs to the bacterial ribosomal protein bL21 family.</text>
</comment>
<gene>
    <name evidence="4 6" type="primary">rplU</name>
    <name evidence="6" type="ORF">IAD04_03660</name>
</gene>
<dbReference type="InterPro" id="IPR036164">
    <property type="entry name" value="bL21-like_sf"/>
</dbReference>
<dbReference type="InterPro" id="IPR001787">
    <property type="entry name" value="Ribosomal_bL21"/>
</dbReference>
<dbReference type="PANTHER" id="PTHR21349:SF0">
    <property type="entry name" value="LARGE RIBOSOMAL SUBUNIT PROTEIN BL21M"/>
    <property type="match status" value="1"/>
</dbReference>
<evidence type="ECO:0000256" key="1">
    <source>
        <dbReference type="ARBA" id="ARBA00008563"/>
    </source>
</evidence>
<keyword evidence="2 4" id="KW-0689">Ribosomal protein</keyword>
<dbReference type="PANTHER" id="PTHR21349">
    <property type="entry name" value="50S RIBOSOMAL PROTEIN L21"/>
    <property type="match status" value="1"/>
</dbReference>
<dbReference type="GO" id="GO:0005840">
    <property type="term" value="C:ribosome"/>
    <property type="evidence" value="ECO:0007669"/>
    <property type="project" value="UniProtKB-KW"/>
</dbReference>
<evidence type="ECO:0000256" key="4">
    <source>
        <dbReference type="HAMAP-Rule" id="MF_01363"/>
    </source>
</evidence>
<reference evidence="6" key="1">
    <citation type="submission" date="2020-10" db="EMBL/GenBank/DDBJ databases">
        <authorList>
            <person name="Gilroy R."/>
        </authorList>
    </citation>
    <scope>NUCLEOTIDE SEQUENCE</scope>
    <source>
        <strain evidence="6">14508</strain>
    </source>
</reference>
<evidence type="ECO:0000313" key="7">
    <source>
        <dbReference type="Proteomes" id="UP000886893"/>
    </source>
</evidence>
<dbReference type="Pfam" id="PF00829">
    <property type="entry name" value="Ribosomal_L21p"/>
    <property type="match status" value="1"/>
</dbReference>